<organism evidence="1 2">
    <name type="scientific">Paraeggerthella hongkongensis</name>
    <dbReference type="NCBI Taxonomy" id="230658"/>
    <lineage>
        <taxon>Bacteria</taxon>
        <taxon>Bacillati</taxon>
        <taxon>Actinomycetota</taxon>
        <taxon>Coriobacteriia</taxon>
        <taxon>Eggerthellales</taxon>
        <taxon>Eggerthellaceae</taxon>
        <taxon>Paraeggerthella</taxon>
    </lineage>
</organism>
<dbReference type="Proteomes" id="UP000278632">
    <property type="component" value="Unassembled WGS sequence"/>
</dbReference>
<keyword evidence="2" id="KW-1185">Reference proteome</keyword>
<comment type="caution">
    <text evidence="1">The sequence shown here is derived from an EMBL/GenBank/DDBJ whole genome shotgun (WGS) entry which is preliminary data.</text>
</comment>
<sequence>MSEILTQVKLTQSVTTDIKYLTEGRYKARKTGQKGAIEERLASIRSSLDAVNMSYALKAAIYYSDGETDAMLKCLEQYADFIGKSIASKSRKLAELDSTDKLPKGGFWEEKALALEAVGNIRGLLCEPDEAIEVLALESPKESENVEG</sequence>
<name>A0A3N0BIQ0_9ACTN</name>
<dbReference type="AlphaFoldDB" id="A0A3N0BIQ0"/>
<accession>A0A3N0BIQ0</accession>
<gene>
    <name evidence="1" type="ORF">DMP08_02705</name>
</gene>
<reference evidence="2" key="1">
    <citation type="submission" date="2018-05" db="EMBL/GenBank/DDBJ databases">
        <title>Genome Sequencing of selected type strains of the family Eggerthellaceae.</title>
        <authorList>
            <person name="Danylec N."/>
            <person name="Stoll D.A."/>
            <person name="Doetsch A."/>
            <person name="Huch M."/>
        </authorList>
    </citation>
    <scope>NUCLEOTIDE SEQUENCE [LARGE SCALE GENOMIC DNA]</scope>
    <source>
        <strain evidence="2">DSM 16106</strain>
    </source>
</reference>
<evidence type="ECO:0000313" key="1">
    <source>
        <dbReference type="EMBL" id="RNL48084.1"/>
    </source>
</evidence>
<protein>
    <submittedName>
        <fullName evidence="1">Uncharacterized protein</fullName>
    </submittedName>
</protein>
<evidence type="ECO:0000313" key="2">
    <source>
        <dbReference type="Proteomes" id="UP000278632"/>
    </source>
</evidence>
<dbReference type="EMBL" id="QICD01000003">
    <property type="protein sequence ID" value="RNL48084.1"/>
    <property type="molecule type" value="Genomic_DNA"/>
</dbReference>
<proteinExistence type="predicted"/>